<evidence type="ECO:0000313" key="4">
    <source>
        <dbReference type="Proteomes" id="UP001145087"/>
    </source>
</evidence>
<reference evidence="3" key="1">
    <citation type="submission" date="2022-11" db="EMBL/GenBank/DDBJ databases">
        <title>Marilongibacter aestuarii gen. nov., sp. nov., isolated from tidal flat sediment.</title>
        <authorList>
            <person name="Jiayan W."/>
        </authorList>
    </citation>
    <scope>NUCLEOTIDE SEQUENCE</scope>
    <source>
        <strain evidence="3">Z1-6</strain>
    </source>
</reference>
<keyword evidence="1" id="KW-0472">Membrane</keyword>
<organism evidence="3 4">
    <name type="scientific">Draconibacterium aestuarii</name>
    <dbReference type="NCBI Taxonomy" id="2998507"/>
    <lineage>
        <taxon>Bacteria</taxon>
        <taxon>Pseudomonadati</taxon>
        <taxon>Bacteroidota</taxon>
        <taxon>Bacteroidia</taxon>
        <taxon>Marinilabiliales</taxon>
        <taxon>Prolixibacteraceae</taxon>
        <taxon>Draconibacterium</taxon>
    </lineage>
</organism>
<feature type="transmembrane region" description="Helical" evidence="1">
    <location>
        <begin position="95"/>
        <end position="119"/>
    </location>
</feature>
<dbReference type="PANTHER" id="PTHR34220">
    <property type="entry name" value="SENSOR HISTIDINE KINASE YPDA"/>
    <property type="match status" value="1"/>
</dbReference>
<dbReference type="AlphaFoldDB" id="A0A9X3F699"/>
<protein>
    <submittedName>
        <fullName evidence="3">Histidine kinase</fullName>
    </submittedName>
</protein>
<dbReference type="Proteomes" id="UP001145087">
    <property type="component" value="Unassembled WGS sequence"/>
</dbReference>
<comment type="caution">
    <text evidence="3">The sequence shown here is derived from an EMBL/GenBank/DDBJ whole genome shotgun (WGS) entry which is preliminary data.</text>
</comment>
<dbReference type="InterPro" id="IPR050640">
    <property type="entry name" value="Bact_2-comp_sensor_kinase"/>
</dbReference>
<dbReference type="PANTHER" id="PTHR34220:SF7">
    <property type="entry name" value="SENSOR HISTIDINE KINASE YPDA"/>
    <property type="match status" value="1"/>
</dbReference>
<evidence type="ECO:0000256" key="1">
    <source>
        <dbReference type="SAM" id="Phobius"/>
    </source>
</evidence>
<keyword evidence="4" id="KW-1185">Reference proteome</keyword>
<gene>
    <name evidence="3" type="ORF">OU798_13120</name>
</gene>
<feature type="domain" description="Signal transduction histidine kinase internal region" evidence="2">
    <location>
        <begin position="178"/>
        <end position="252"/>
    </location>
</feature>
<dbReference type="InterPro" id="IPR010559">
    <property type="entry name" value="Sig_transdc_His_kin_internal"/>
</dbReference>
<dbReference type="GO" id="GO:0000155">
    <property type="term" value="F:phosphorelay sensor kinase activity"/>
    <property type="evidence" value="ECO:0007669"/>
    <property type="project" value="InterPro"/>
</dbReference>
<feature type="transmembrane region" description="Helical" evidence="1">
    <location>
        <begin position="59"/>
        <end position="83"/>
    </location>
</feature>
<dbReference type="Pfam" id="PF06580">
    <property type="entry name" value="His_kinase"/>
    <property type="match status" value="1"/>
</dbReference>
<evidence type="ECO:0000313" key="3">
    <source>
        <dbReference type="EMBL" id="MCY1721293.1"/>
    </source>
</evidence>
<keyword evidence="1" id="KW-1133">Transmembrane helix</keyword>
<dbReference type="RefSeq" id="WP_343333624.1">
    <property type="nucleotide sequence ID" value="NZ_JAPOHD010000027.1"/>
</dbReference>
<feature type="transmembrane region" description="Helical" evidence="1">
    <location>
        <begin position="131"/>
        <end position="153"/>
    </location>
</feature>
<keyword evidence="3" id="KW-0808">Transferase</keyword>
<keyword evidence="3" id="KW-0418">Kinase</keyword>
<dbReference type="GO" id="GO:0016020">
    <property type="term" value="C:membrane"/>
    <property type="evidence" value="ECO:0007669"/>
    <property type="project" value="InterPro"/>
</dbReference>
<sequence>MKCLDLHNRKKQALAMRLPSYKPLSILVRFIIVSIIAISVLNLIEFLVGTRGQAAKPAYYYYVLIIISFNMVAESQIILDNILERFLPVPEKIKLRLAIQFVSGLLVLILVLKVLLRFIEPQLLDASTRPGIFMGLLLGLLFVQMTASSLAVARFTQKWVDSQEQIAEMKREKLRMDYNSLQDQLNPHFLFNNLSVLKSLIIYDSDSALKFTENFTDVYRYVLQSKDKRLVKVAEEIEFIESYISLHKERVGAGLEVESSILTEDLGLEIAPLTLQLLVENAIKHNVTSRETPLKIVIDTDANYLTVSNSLNRRVSSYSTKTGLKNLVKRYEMLTSEEIVVQYDDERFEVKVPLL</sequence>
<dbReference type="EMBL" id="JAPOHD010000027">
    <property type="protein sequence ID" value="MCY1721293.1"/>
    <property type="molecule type" value="Genomic_DNA"/>
</dbReference>
<accession>A0A9X3F699</accession>
<name>A0A9X3F699_9BACT</name>
<feature type="transmembrane region" description="Helical" evidence="1">
    <location>
        <begin position="26"/>
        <end position="47"/>
    </location>
</feature>
<proteinExistence type="predicted"/>
<keyword evidence="1" id="KW-0812">Transmembrane</keyword>
<evidence type="ECO:0000259" key="2">
    <source>
        <dbReference type="Pfam" id="PF06580"/>
    </source>
</evidence>